<comment type="caution">
    <text evidence="1">The sequence shown here is derived from an EMBL/GenBank/DDBJ whole genome shotgun (WGS) entry which is preliminary data.</text>
</comment>
<reference evidence="1 2" key="2">
    <citation type="journal article" date="2022" name="Mol. Ecol. Resour.">
        <title>The genomes of chicory, endive, great burdock and yacon provide insights into Asteraceae paleo-polyploidization history and plant inulin production.</title>
        <authorList>
            <person name="Fan W."/>
            <person name="Wang S."/>
            <person name="Wang H."/>
            <person name="Wang A."/>
            <person name="Jiang F."/>
            <person name="Liu H."/>
            <person name="Zhao H."/>
            <person name="Xu D."/>
            <person name="Zhang Y."/>
        </authorList>
    </citation>
    <scope>NUCLEOTIDE SEQUENCE [LARGE SCALE GENOMIC DNA]</scope>
    <source>
        <strain evidence="2">cv. Niubang</strain>
    </source>
</reference>
<accession>A0ACB8ZJM0</accession>
<protein>
    <submittedName>
        <fullName evidence="1">Uncharacterized protein</fullName>
    </submittedName>
</protein>
<reference evidence="2" key="1">
    <citation type="journal article" date="2022" name="Mol. Ecol. Resour.">
        <title>The genomes of chicory, endive, great burdock and yacon provide insights into Asteraceae palaeo-polyploidization history and plant inulin production.</title>
        <authorList>
            <person name="Fan W."/>
            <person name="Wang S."/>
            <person name="Wang H."/>
            <person name="Wang A."/>
            <person name="Jiang F."/>
            <person name="Liu H."/>
            <person name="Zhao H."/>
            <person name="Xu D."/>
            <person name="Zhang Y."/>
        </authorList>
    </citation>
    <scope>NUCLEOTIDE SEQUENCE [LARGE SCALE GENOMIC DNA]</scope>
    <source>
        <strain evidence="2">cv. Niubang</strain>
    </source>
</reference>
<dbReference type="Proteomes" id="UP001055879">
    <property type="component" value="Linkage Group LG10"/>
</dbReference>
<keyword evidence="2" id="KW-1185">Reference proteome</keyword>
<proteinExistence type="predicted"/>
<evidence type="ECO:0000313" key="1">
    <source>
        <dbReference type="EMBL" id="KAI3697793.1"/>
    </source>
</evidence>
<organism evidence="1 2">
    <name type="scientific">Arctium lappa</name>
    <name type="common">Greater burdock</name>
    <name type="synonym">Lappa major</name>
    <dbReference type="NCBI Taxonomy" id="4217"/>
    <lineage>
        <taxon>Eukaryota</taxon>
        <taxon>Viridiplantae</taxon>
        <taxon>Streptophyta</taxon>
        <taxon>Embryophyta</taxon>
        <taxon>Tracheophyta</taxon>
        <taxon>Spermatophyta</taxon>
        <taxon>Magnoliopsida</taxon>
        <taxon>eudicotyledons</taxon>
        <taxon>Gunneridae</taxon>
        <taxon>Pentapetalae</taxon>
        <taxon>asterids</taxon>
        <taxon>campanulids</taxon>
        <taxon>Asterales</taxon>
        <taxon>Asteraceae</taxon>
        <taxon>Carduoideae</taxon>
        <taxon>Cardueae</taxon>
        <taxon>Arctiinae</taxon>
        <taxon>Arctium</taxon>
    </lineage>
</organism>
<dbReference type="EMBL" id="CM042056">
    <property type="protein sequence ID" value="KAI3697793.1"/>
    <property type="molecule type" value="Genomic_DNA"/>
</dbReference>
<name>A0ACB8ZJM0_ARCLA</name>
<evidence type="ECO:0000313" key="2">
    <source>
        <dbReference type="Proteomes" id="UP001055879"/>
    </source>
</evidence>
<sequence>MSHDTNKIHPIKNSCWSIREVKKGGEDCRWGLVDRQLLAAKTCSVKPGQQRPIAESRIKIGKEKERKKSKNVCCVWGGGGDPVVGGRERNFLQFSGRETTGRESKLLSPPLSEKMVEERFL</sequence>
<gene>
    <name evidence="1" type="ORF">L6452_30890</name>
</gene>